<dbReference type="PANTHER" id="PTHR47515:SF1">
    <property type="entry name" value="BLR2054 PROTEIN"/>
    <property type="match status" value="1"/>
</dbReference>
<dbReference type="SUPFAM" id="SSF53098">
    <property type="entry name" value="Ribonuclease H-like"/>
    <property type="match status" value="1"/>
</dbReference>
<dbReference type="InterPro" id="IPR001584">
    <property type="entry name" value="Integrase_cat-core"/>
</dbReference>
<dbReference type="InterPro" id="IPR036397">
    <property type="entry name" value="RNaseH_sf"/>
</dbReference>
<dbReference type="Proteomes" id="UP000011841">
    <property type="component" value="Chromosome"/>
</dbReference>
<proteinExistence type="predicted"/>
<evidence type="ECO:0000313" key="3">
    <source>
        <dbReference type="Proteomes" id="UP000011841"/>
    </source>
</evidence>
<dbReference type="PANTHER" id="PTHR47515">
    <property type="entry name" value="LOW CALCIUM RESPONSE LOCUS PROTEIN T"/>
    <property type="match status" value="1"/>
</dbReference>
<evidence type="ECO:0000313" key="2">
    <source>
        <dbReference type="EMBL" id="BAM92001.1"/>
    </source>
</evidence>
<dbReference type="InterPro" id="IPR012337">
    <property type="entry name" value="RNaseH-like_sf"/>
</dbReference>
<dbReference type="HOGENOM" id="CLU_027402_31_0_5"/>
<dbReference type="PATRIC" id="fig|1245469.3.peg.6160"/>
<name>M4ZES0_9BRAD</name>
<dbReference type="Gene3D" id="3.30.420.10">
    <property type="entry name" value="Ribonuclease H-like superfamily/Ribonuclease H"/>
    <property type="match status" value="1"/>
</dbReference>
<feature type="domain" description="Integrase catalytic" evidence="1">
    <location>
        <begin position="40"/>
        <end position="204"/>
    </location>
</feature>
<dbReference type="EMBL" id="AP012603">
    <property type="protein sequence ID" value="BAM92001.1"/>
    <property type="molecule type" value="Genomic_DNA"/>
</dbReference>
<dbReference type="AlphaFoldDB" id="M4ZES0"/>
<dbReference type="Pfam" id="PF13683">
    <property type="entry name" value="rve_3"/>
    <property type="match status" value="1"/>
</dbReference>
<sequence length="211" mass="24522">MLRREGWRHGQNKTRRVYRELGLQLRNKSPKRRVKAKLRDDRRPATRSNETWAMDFVHDQLATGRKLRVLTIVDIFSRFSPALTPRFTFRGTDVVEILEGVCNEVGFPATIRVDQGTEFVSRDLDVWAYQRGVTLDFSRPGKPTDNAFIEAFNGRFREECLNAHWFLTLADAEEKVETWRRYYNEERPHGAIGNKPPILLQNHDGATSPPP</sequence>
<gene>
    <name evidence="2" type="ORF">S58_60250</name>
</gene>
<dbReference type="STRING" id="1245469.S58_60250"/>
<dbReference type="NCBIfam" id="NF033516">
    <property type="entry name" value="transpos_IS3"/>
    <property type="match status" value="1"/>
</dbReference>
<dbReference type="GO" id="GO:0003676">
    <property type="term" value="F:nucleic acid binding"/>
    <property type="evidence" value="ECO:0007669"/>
    <property type="project" value="InterPro"/>
</dbReference>
<evidence type="ECO:0000259" key="1">
    <source>
        <dbReference type="PROSITE" id="PS50994"/>
    </source>
</evidence>
<organism evidence="2 3">
    <name type="scientific">Bradyrhizobium oligotrophicum S58</name>
    <dbReference type="NCBI Taxonomy" id="1245469"/>
    <lineage>
        <taxon>Bacteria</taxon>
        <taxon>Pseudomonadati</taxon>
        <taxon>Pseudomonadota</taxon>
        <taxon>Alphaproteobacteria</taxon>
        <taxon>Hyphomicrobiales</taxon>
        <taxon>Nitrobacteraceae</taxon>
        <taxon>Bradyrhizobium</taxon>
    </lineage>
</organism>
<dbReference type="GO" id="GO:0015074">
    <property type="term" value="P:DNA integration"/>
    <property type="evidence" value="ECO:0007669"/>
    <property type="project" value="InterPro"/>
</dbReference>
<accession>M4ZES0</accession>
<protein>
    <submittedName>
        <fullName evidence="2">Integrase catalytic subunit</fullName>
    </submittedName>
</protein>
<dbReference type="PROSITE" id="PS50994">
    <property type="entry name" value="INTEGRASE"/>
    <property type="match status" value="1"/>
</dbReference>
<keyword evidence="3" id="KW-1185">Reference proteome</keyword>
<dbReference type="KEGG" id="aol:S58_60250"/>
<dbReference type="InterPro" id="IPR048020">
    <property type="entry name" value="Transpos_IS3"/>
</dbReference>
<reference evidence="2 3" key="1">
    <citation type="journal article" date="2013" name="Appl. Environ. Microbiol.">
        <title>Genome analysis suggests that the soil oligotrophic bacterium Agromonas oligotrophica (Bradyrhizobium oligotrophicum) is a nitrogen-fixing symbiont of Aeschynomene indica.</title>
        <authorList>
            <person name="Okubo T."/>
            <person name="Fukushima S."/>
            <person name="Itakura M."/>
            <person name="Oshima K."/>
            <person name="Longtonglang A."/>
            <person name="Teaumroong N."/>
            <person name="Mitsui H."/>
            <person name="Hattori M."/>
            <person name="Hattori R."/>
            <person name="Hattori T."/>
            <person name="Minamisawa K."/>
        </authorList>
    </citation>
    <scope>NUCLEOTIDE SEQUENCE [LARGE SCALE GENOMIC DNA]</scope>
    <source>
        <strain evidence="2 3">S58</strain>
    </source>
</reference>
<dbReference type="eggNOG" id="COG2801">
    <property type="taxonomic scope" value="Bacteria"/>
</dbReference>